<comment type="caution">
    <text evidence="1">The sequence shown here is derived from an EMBL/GenBank/DDBJ whole genome shotgun (WGS) entry which is preliminary data.</text>
</comment>
<dbReference type="AlphaFoldDB" id="A0A099I7G0"/>
<dbReference type="GO" id="GO:0016787">
    <property type="term" value="F:hydrolase activity"/>
    <property type="evidence" value="ECO:0007669"/>
    <property type="project" value="UniProtKB-KW"/>
</dbReference>
<reference evidence="1 2" key="1">
    <citation type="submission" date="2014-08" db="EMBL/GenBank/DDBJ databases">
        <title>Clostridium innocuum, an unnegligible vancomycin-resistant pathogen causing extra-intestinal infections.</title>
        <authorList>
            <person name="Feng Y."/>
            <person name="Chiu C.-H."/>
        </authorList>
    </citation>
    <scope>NUCLEOTIDE SEQUENCE [LARGE SCALE GENOMIC DNA]</scope>
    <source>
        <strain evidence="1 2">AN88</strain>
    </source>
</reference>
<name>A0A099I7G0_CLOIN</name>
<gene>
    <name evidence="1" type="ORF">CIAN88_12540</name>
</gene>
<evidence type="ECO:0000313" key="2">
    <source>
        <dbReference type="Proteomes" id="UP000030008"/>
    </source>
</evidence>
<organism evidence="1 2">
    <name type="scientific">Clostridium innocuum</name>
    <dbReference type="NCBI Taxonomy" id="1522"/>
    <lineage>
        <taxon>Bacteria</taxon>
        <taxon>Bacillati</taxon>
        <taxon>Bacillota</taxon>
        <taxon>Clostridia</taxon>
        <taxon>Eubacteriales</taxon>
        <taxon>Clostridiaceae</taxon>
        <taxon>Clostridium</taxon>
    </lineage>
</organism>
<sequence length="292" mass="33983">MQFKTYVQKNKPVYMYIHGECLSAFSFQEEIRELKKDYTLIVPVLDGHGSEAQKPFISIQQCAEELLTYLQDYYNGHIQVLSGFSLGAQIAVSMLSMKPDLCEYAMIESAMMQPVKLQSWSAYAGIYTNALARKKWFNKFMYYTVFNDDFAFEDYYQNYQAMTKENLKSIHHAVSTFQLPDNLAQATCKTAILVGQREKKSMKKSADLLKEALGDAQIFMLMNYTHGDFSLGNPREYLRFVKSWIQNKDIQQKRKVRKQKEQQEGDYLPNWKHLVNKIKDKKAKKKLQKAGS</sequence>
<dbReference type="Gene3D" id="3.40.50.1820">
    <property type="entry name" value="alpha/beta hydrolase"/>
    <property type="match status" value="1"/>
</dbReference>
<keyword evidence="1" id="KW-0378">Hydrolase</keyword>
<accession>A0A099I7G0</accession>
<evidence type="ECO:0000313" key="1">
    <source>
        <dbReference type="EMBL" id="KGJ52818.1"/>
    </source>
</evidence>
<protein>
    <submittedName>
        <fullName evidence="1">Alpha/beta hydrolase</fullName>
    </submittedName>
</protein>
<dbReference type="EMBL" id="JQIF01000052">
    <property type="protein sequence ID" value="KGJ52818.1"/>
    <property type="molecule type" value="Genomic_DNA"/>
</dbReference>
<dbReference type="RefSeq" id="WP_044905761.1">
    <property type="nucleotide sequence ID" value="NZ_JQIF01000052.1"/>
</dbReference>
<dbReference type="InterPro" id="IPR029058">
    <property type="entry name" value="AB_hydrolase_fold"/>
</dbReference>
<dbReference type="SUPFAM" id="SSF53474">
    <property type="entry name" value="alpha/beta-Hydrolases"/>
    <property type="match status" value="1"/>
</dbReference>
<dbReference type="Proteomes" id="UP000030008">
    <property type="component" value="Unassembled WGS sequence"/>
</dbReference>
<proteinExistence type="predicted"/>